<evidence type="ECO:0000256" key="3">
    <source>
        <dbReference type="ARBA" id="ARBA00022741"/>
    </source>
</evidence>
<comment type="caution">
    <text evidence="7">The sequence shown here is derived from an EMBL/GenBank/DDBJ whole genome shotgun (WGS) entry which is preliminary data.</text>
</comment>
<dbReference type="RefSeq" id="WP_098453739.1">
    <property type="nucleotide sequence ID" value="NZ_PDJG01000001.1"/>
</dbReference>
<dbReference type="InterPro" id="IPR011611">
    <property type="entry name" value="PfkB_dom"/>
</dbReference>
<keyword evidence="5" id="KW-0067">ATP-binding</keyword>
<evidence type="ECO:0000259" key="6">
    <source>
        <dbReference type="Pfam" id="PF00294"/>
    </source>
</evidence>
<reference evidence="7 8" key="1">
    <citation type="submission" date="2017-10" db="EMBL/GenBank/DDBJ databases">
        <title>Sequencing the genomes of 1000 actinobacteria strains.</title>
        <authorList>
            <person name="Klenk H.-P."/>
        </authorList>
    </citation>
    <scope>NUCLEOTIDE SEQUENCE [LARGE SCALE GENOMIC DNA]</scope>
    <source>
        <strain evidence="7 8">DSM 18966</strain>
    </source>
</reference>
<dbReference type="InterPro" id="IPR029056">
    <property type="entry name" value="Ribokinase-like"/>
</dbReference>
<evidence type="ECO:0000256" key="5">
    <source>
        <dbReference type="ARBA" id="ARBA00022840"/>
    </source>
</evidence>
<evidence type="ECO:0000313" key="8">
    <source>
        <dbReference type="Proteomes" id="UP000225548"/>
    </source>
</evidence>
<evidence type="ECO:0000256" key="2">
    <source>
        <dbReference type="ARBA" id="ARBA00022679"/>
    </source>
</evidence>
<dbReference type="GO" id="GO:0016301">
    <property type="term" value="F:kinase activity"/>
    <property type="evidence" value="ECO:0007669"/>
    <property type="project" value="UniProtKB-KW"/>
</dbReference>
<evidence type="ECO:0000256" key="1">
    <source>
        <dbReference type="ARBA" id="ARBA00010688"/>
    </source>
</evidence>
<dbReference type="GO" id="GO:0005524">
    <property type="term" value="F:ATP binding"/>
    <property type="evidence" value="ECO:0007669"/>
    <property type="project" value="UniProtKB-KW"/>
</dbReference>
<evidence type="ECO:0000256" key="4">
    <source>
        <dbReference type="ARBA" id="ARBA00022777"/>
    </source>
</evidence>
<dbReference type="PANTHER" id="PTHR43085:SF1">
    <property type="entry name" value="PSEUDOURIDINE KINASE-RELATED"/>
    <property type="match status" value="1"/>
</dbReference>
<keyword evidence="3" id="KW-0547">Nucleotide-binding</keyword>
<dbReference type="PANTHER" id="PTHR43085">
    <property type="entry name" value="HEXOKINASE FAMILY MEMBER"/>
    <property type="match status" value="1"/>
</dbReference>
<accession>A0A2A9E1W7</accession>
<protein>
    <submittedName>
        <fullName evidence="7">2-keto-3-deoxygluconate kinase</fullName>
    </submittedName>
</protein>
<feature type="domain" description="Carbohydrate kinase PfkB" evidence="6">
    <location>
        <begin position="15"/>
        <end position="310"/>
    </location>
</feature>
<dbReference type="Pfam" id="PF00294">
    <property type="entry name" value="PfkB"/>
    <property type="match status" value="1"/>
</dbReference>
<dbReference type="InterPro" id="IPR050306">
    <property type="entry name" value="PfkB_Carbo_kinase"/>
</dbReference>
<keyword evidence="4 7" id="KW-0418">Kinase</keyword>
<dbReference type="SUPFAM" id="SSF53613">
    <property type="entry name" value="Ribokinase-like"/>
    <property type="match status" value="1"/>
</dbReference>
<dbReference type="AlphaFoldDB" id="A0A2A9E1W7"/>
<dbReference type="Proteomes" id="UP000225548">
    <property type="component" value="Unassembled WGS sequence"/>
</dbReference>
<comment type="similarity">
    <text evidence="1">Belongs to the carbohydrate kinase PfkB family.</text>
</comment>
<proteinExistence type="inferred from homology"/>
<dbReference type="OrthoDB" id="9808601at2"/>
<gene>
    <name evidence="7" type="ORF">ATL42_0179</name>
</gene>
<keyword evidence="2" id="KW-0808">Transferase</keyword>
<keyword evidence="8" id="KW-1185">Reference proteome</keyword>
<dbReference type="Gene3D" id="3.40.1190.20">
    <property type="match status" value="1"/>
</dbReference>
<dbReference type="EMBL" id="PDJG01000001">
    <property type="protein sequence ID" value="PFG32355.1"/>
    <property type="molecule type" value="Genomic_DNA"/>
</dbReference>
<name>A0A2A9E1W7_9MICO</name>
<evidence type="ECO:0000313" key="7">
    <source>
        <dbReference type="EMBL" id="PFG32355.1"/>
    </source>
</evidence>
<sequence>MSETAAAAPITGLDAVTFGEVMGMFVAGEAGPLENVTNWTLALAGAEANVATGLARLGHQVGWIGRVGTDPLGRFAIEELSTAGVQTSIDVDPRASTGLALKSRADGGDPNVVYFRHDSAGSRLEPTSRSDETLASARHIHLTGIPLALSEHTRRFAFRALDIAKESGATISFDPNLRPALWNDRQEMIDVTNTFAARADWILPGLSEAEVLTGLTTPSEVAAHYLRDGASLVAVKDGSRGATLHTEAGSWSHGVFPVTVVDTVGAGDGFATGLISAMLDALPPTEVLERGAAVGAMAITSAGDKDGLPDRAQLARFLASMASR</sequence>
<dbReference type="CDD" id="cd01166">
    <property type="entry name" value="KdgK"/>
    <property type="match status" value="1"/>
</dbReference>
<organism evidence="7 8">
    <name type="scientific">Sanguibacter antarcticus</name>
    <dbReference type="NCBI Taxonomy" id="372484"/>
    <lineage>
        <taxon>Bacteria</taxon>
        <taxon>Bacillati</taxon>
        <taxon>Actinomycetota</taxon>
        <taxon>Actinomycetes</taxon>
        <taxon>Micrococcales</taxon>
        <taxon>Sanguibacteraceae</taxon>
        <taxon>Sanguibacter</taxon>
    </lineage>
</organism>